<dbReference type="InParanoid" id="A0A401G7C7"/>
<dbReference type="RefSeq" id="XP_027608993.1">
    <property type="nucleotide sequence ID" value="XM_027753192.1"/>
</dbReference>
<dbReference type="AlphaFoldDB" id="A0A401G7C7"/>
<reference evidence="1 2" key="1">
    <citation type="journal article" date="2018" name="Sci. Rep.">
        <title>Genome sequence of the cauliflower mushroom Sparassis crispa (Hanabiratake) and its association with beneficial usage.</title>
        <authorList>
            <person name="Kiyama R."/>
            <person name="Furutani Y."/>
            <person name="Kawaguchi K."/>
            <person name="Nakanishi T."/>
        </authorList>
    </citation>
    <scope>NUCLEOTIDE SEQUENCE [LARGE SCALE GENOMIC DNA]</scope>
</reference>
<sequence length="131" mass="14595">MAILRERGVLKYVDGTLEKPKPANATTPMAGETAAITKWVEGDQKAQTVIELLLSDSQMIHIADATTAVEMWNQLKLVKEASGQLGIMAYRRKFYRTVATEGSDIAAHITELRRTQEQLHMMGSKVSDDEF</sequence>
<comment type="caution">
    <text evidence="1">The sequence shown here is derived from an EMBL/GenBank/DDBJ whole genome shotgun (WGS) entry which is preliminary data.</text>
</comment>
<keyword evidence="2" id="KW-1185">Reference proteome</keyword>
<dbReference type="Proteomes" id="UP000287166">
    <property type="component" value="Unassembled WGS sequence"/>
</dbReference>
<dbReference type="Pfam" id="PF14223">
    <property type="entry name" value="Retrotran_gag_2"/>
    <property type="match status" value="1"/>
</dbReference>
<name>A0A401G7C7_9APHY</name>
<dbReference type="GeneID" id="38774997"/>
<evidence type="ECO:0000313" key="1">
    <source>
        <dbReference type="EMBL" id="GBE78080.1"/>
    </source>
</evidence>
<evidence type="ECO:0000313" key="2">
    <source>
        <dbReference type="Proteomes" id="UP000287166"/>
    </source>
</evidence>
<dbReference type="OrthoDB" id="2847449at2759"/>
<dbReference type="EMBL" id="BFAD01000001">
    <property type="protein sequence ID" value="GBE78080.1"/>
    <property type="molecule type" value="Genomic_DNA"/>
</dbReference>
<protein>
    <submittedName>
        <fullName evidence="1">Uncharacterized protein</fullName>
    </submittedName>
</protein>
<proteinExistence type="predicted"/>
<accession>A0A401G7C7</accession>
<gene>
    <name evidence="1" type="ORF">SCP_0109620</name>
</gene>
<organism evidence="1 2">
    <name type="scientific">Sparassis crispa</name>
    <dbReference type="NCBI Taxonomy" id="139825"/>
    <lineage>
        <taxon>Eukaryota</taxon>
        <taxon>Fungi</taxon>
        <taxon>Dikarya</taxon>
        <taxon>Basidiomycota</taxon>
        <taxon>Agaricomycotina</taxon>
        <taxon>Agaricomycetes</taxon>
        <taxon>Polyporales</taxon>
        <taxon>Sparassidaceae</taxon>
        <taxon>Sparassis</taxon>
    </lineage>
</organism>